<organism evidence="1 2">
    <name type="scientific">Mycolicibacterium peregrinum</name>
    <name type="common">Mycobacterium peregrinum</name>
    <dbReference type="NCBI Taxonomy" id="43304"/>
    <lineage>
        <taxon>Bacteria</taxon>
        <taxon>Bacillati</taxon>
        <taxon>Actinomycetota</taxon>
        <taxon>Actinomycetes</taxon>
        <taxon>Mycobacteriales</taxon>
        <taxon>Mycobacteriaceae</taxon>
        <taxon>Mycolicibacterium</taxon>
    </lineage>
</organism>
<comment type="caution">
    <text evidence="1">The sequence shown here is derived from an EMBL/GenBank/DDBJ whole genome shotgun (WGS) entry which is preliminary data.</text>
</comment>
<accession>A0A1A0WF21</accession>
<protein>
    <submittedName>
        <fullName evidence="1">Uncharacterized protein</fullName>
    </submittedName>
</protein>
<dbReference type="Proteomes" id="UP000094008">
    <property type="component" value="Unassembled WGS sequence"/>
</dbReference>
<proteinExistence type="predicted"/>
<sequence length="272" mass="29297">MRWTLHAGSGYQGPMGWPVHHGIQHGVVGDAGNALEIKQYCAAGLTTWVMASGMLSADEGAIVCTGADNWSWGDRFATSRSVGGEPFSDVAHAAVLTGGDGFADILGYGTASCPGQAEVWQTRVGFWEPASLDDYQAAYRRALHCNTDENRRDSVRMLTRAVAQALSVARLRPEDITHFVPHSTASGEPYRILATKCGLPWSEALHEHQLGHGYLAVSTQVFSLMFFAETGLPTDSVVLLVAAEYQLSATAVVIRIKRSPNVYSDGDIKVMA</sequence>
<dbReference type="GO" id="GO:0016746">
    <property type="term" value="F:acyltransferase activity"/>
    <property type="evidence" value="ECO:0007669"/>
    <property type="project" value="InterPro"/>
</dbReference>
<dbReference type="AlphaFoldDB" id="A0A1A0WF21"/>
<evidence type="ECO:0000313" key="2">
    <source>
        <dbReference type="Proteomes" id="UP000094008"/>
    </source>
</evidence>
<dbReference type="EMBL" id="LZSY01000020">
    <property type="protein sequence ID" value="OBB97175.1"/>
    <property type="molecule type" value="Genomic_DNA"/>
</dbReference>
<dbReference type="Gene3D" id="3.40.47.10">
    <property type="match status" value="2"/>
</dbReference>
<reference evidence="2" key="1">
    <citation type="submission" date="2016-06" db="EMBL/GenBank/DDBJ databases">
        <authorList>
            <person name="Sutton G."/>
            <person name="Brinkac L."/>
            <person name="Sanka R."/>
            <person name="Adams M."/>
            <person name="Lau E."/>
            <person name="Mehaffy C."/>
            <person name="Tameris M."/>
            <person name="Hatherill M."/>
            <person name="Hanekom W."/>
            <person name="Mahomed H."/>
            <person name="Mcshane H."/>
        </authorList>
    </citation>
    <scope>NUCLEOTIDE SEQUENCE [LARGE SCALE GENOMIC DNA]</scope>
    <source>
        <strain evidence="2">852002-10433_SCH5171157</strain>
    </source>
</reference>
<evidence type="ECO:0000313" key="1">
    <source>
        <dbReference type="EMBL" id="OBB97175.1"/>
    </source>
</evidence>
<name>A0A1A0WF21_MYCPR</name>
<dbReference type="SUPFAM" id="SSF53901">
    <property type="entry name" value="Thiolase-like"/>
    <property type="match status" value="1"/>
</dbReference>
<gene>
    <name evidence="1" type="ORF">A5779_15580</name>
</gene>
<dbReference type="InterPro" id="IPR016039">
    <property type="entry name" value="Thiolase-like"/>
</dbReference>